<sequence length="139" mass="15055">MSELIVVDRDSAIQDLLASSYAAIYAYGVIAAHLTDPESALDCMAIYRKKRDDLLAWCAQSGITPIAARAAYQLAGPTSDEASARVLGTLLEDRACAHWSQALYYLPAELQTTEAAFLQTCAVRSFSWSGITKPFFAAV</sequence>
<name>A0A6J6T0H5_9ZZZZ</name>
<dbReference type="SUPFAM" id="SSF47240">
    <property type="entry name" value="Ferritin-like"/>
    <property type="match status" value="1"/>
</dbReference>
<dbReference type="InterPro" id="IPR009078">
    <property type="entry name" value="Ferritin-like_SF"/>
</dbReference>
<evidence type="ECO:0000259" key="1">
    <source>
        <dbReference type="Pfam" id="PF14530"/>
    </source>
</evidence>
<evidence type="ECO:0000313" key="2">
    <source>
        <dbReference type="EMBL" id="CAB4740453.1"/>
    </source>
</evidence>
<dbReference type="Gene3D" id="1.20.1260.10">
    <property type="match status" value="1"/>
</dbReference>
<feature type="domain" description="DUF4439" evidence="1">
    <location>
        <begin position="12"/>
        <end position="134"/>
    </location>
</feature>
<organism evidence="2">
    <name type="scientific">freshwater metagenome</name>
    <dbReference type="NCBI Taxonomy" id="449393"/>
    <lineage>
        <taxon>unclassified sequences</taxon>
        <taxon>metagenomes</taxon>
        <taxon>ecological metagenomes</taxon>
    </lineage>
</organism>
<dbReference type="AlphaFoldDB" id="A0A6J6T0H5"/>
<dbReference type="Pfam" id="PF14530">
    <property type="entry name" value="DUF4439"/>
    <property type="match status" value="1"/>
</dbReference>
<dbReference type="EMBL" id="CAEZZD010000008">
    <property type="protein sequence ID" value="CAB4740453.1"/>
    <property type="molecule type" value="Genomic_DNA"/>
</dbReference>
<proteinExistence type="predicted"/>
<protein>
    <submittedName>
        <fullName evidence="2">Unannotated protein</fullName>
    </submittedName>
</protein>
<gene>
    <name evidence="2" type="ORF">UFOPK2824_00115</name>
</gene>
<reference evidence="2" key="1">
    <citation type="submission" date="2020-05" db="EMBL/GenBank/DDBJ databases">
        <authorList>
            <person name="Chiriac C."/>
            <person name="Salcher M."/>
            <person name="Ghai R."/>
            <person name="Kavagutti S V."/>
        </authorList>
    </citation>
    <scope>NUCLEOTIDE SEQUENCE</scope>
</reference>
<dbReference type="InterPro" id="IPR012347">
    <property type="entry name" value="Ferritin-like"/>
</dbReference>
<accession>A0A6J6T0H5</accession>
<dbReference type="InterPro" id="IPR029447">
    <property type="entry name" value="DUF4439"/>
</dbReference>